<sequence length="183" mass="18432">MPSIKLLQSSALGGGNAKGQELGKPEETTGEQTGKRQENEVPESLFTDLATSSYDAHNSDIEAAMALLELASGSRIPAGGSMATGNGGVPLSEGNGNASAGGTDGSRPAGSFAGAHILGPSAVVSTPLEDTQGAAVLPSAYLDQGHRLDLNPVAAASPEDVQAAAILFSIYLDQTRSRDAALE</sequence>
<feature type="compositionally biased region" description="Basic and acidic residues" evidence="1">
    <location>
        <begin position="21"/>
        <end position="39"/>
    </location>
</feature>
<proteinExistence type="predicted"/>
<reference evidence="2 3" key="1">
    <citation type="submission" date="2017-04" db="EMBL/GenBank/DDBJ databases">
        <title>Draft genome sequence of Tuber borchii Vittad., a whitish edible truffle.</title>
        <authorList>
            <consortium name="DOE Joint Genome Institute"/>
            <person name="Murat C."/>
            <person name="Kuo A."/>
            <person name="Barry K.W."/>
            <person name="Clum A."/>
            <person name="Dockter R.B."/>
            <person name="Fauchery L."/>
            <person name="Iotti M."/>
            <person name="Kohler A."/>
            <person name="Labutti K."/>
            <person name="Lindquist E.A."/>
            <person name="Lipzen A."/>
            <person name="Ohm R.A."/>
            <person name="Wang M."/>
            <person name="Grigoriev I.V."/>
            <person name="Zambonelli A."/>
            <person name="Martin F.M."/>
        </authorList>
    </citation>
    <scope>NUCLEOTIDE SEQUENCE [LARGE SCALE GENOMIC DNA]</scope>
    <source>
        <strain evidence="2 3">Tbo3840</strain>
    </source>
</reference>
<evidence type="ECO:0000313" key="3">
    <source>
        <dbReference type="Proteomes" id="UP000244722"/>
    </source>
</evidence>
<feature type="region of interest" description="Disordered" evidence="1">
    <location>
        <begin position="80"/>
        <end position="113"/>
    </location>
</feature>
<organism evidence="2 3">
    <name type="scientific">Tuber borchii</name>
    <name type="common">White truffle</name>
    <dbReference type="NCBI Taxonomy" id="42251"/>
    <lineage>
        <taxon>Eukaryota</taxon>
        <taxon>Fungi</taxon>
        <taxon>Dikarya</taxon>
        <taxon>Ascomycota</taxon>
        <taxon>Pezizomycotina</taxon>
        <taxon>Pezizomycetes</taxon>
        <taxon>Pezizales</taxon>
        <taxon>Tuberaceae</taxon>
        <taxon>Tuber</taxon>
    </lineage>
</organism>
<name>A0A2T7A2Q0_TUBBO</name>
<evidence type="ECO:0000313" key="2">
    <source>
        <dbReference type="EMBL" id="PUU82023.1"/>
    </source>
</evidence>
<gene>
    <name evidence="2" type="ORF">B9Z19DRAFT_1062087</name>
</gene>
<comment type="caution">
    <text evidence="2">The sequence shown here is derived from an EMBL/GenBank/DDBJ whole genome shotgun (WGS) entry which is preliminary data.</text>
</comment>
<keyword evidence="3" id="KW-1185">Reference proteome</keyword>
<dbReference type="OrthoDB" id="10448340at2759"/>
<feature type="region of interest" description="Disordered" evidence="1">
    <location>
        <begin position="1"/>
        <end position="44"/>
    </location>
</feature>
<evidence type="ECO:0000256" key="1">
    <source>
        <dbReference type="SAM" id="MobiDB-lite"/>
    </source>
</evidence>
<dbReference type="Proteomes" id="UP000244722">
    <property type="component" value="Unassembled WGS sequence"/>
</dbReference>
<dbReference type="AlphaFoldDB" id="A0A2T7A2Q0"/>
<dbReference type="EMBL" id="NESQ01000034">
    <property type="protein sequence ID" value="PUU82023.1"/>
    <property type="molecule type" value="Genomic_DNA"/>
</dbReference>
<accession>A0A2T7A2Q0</accession>
<protein>
    <submittedName>
        <fullName evidence="2">Uncharacterized protein</fullName>
    </submittedName>
</protein>
<feature type="compositionally biased region" description="Polar residues" evidence="1">
    <location>
        <begin position="1"/>
        <end position="11"/>
    </location>
</feature>